<evidence type="ECO:0000313" key="6">
    <source>
        <dbReference type="EnsemblPlants" id="LPERR10G05840.1"/>
    </source>
</evidence>
<keyword evidence="3" id="KW-1133">Transmembrane helix</keyword>
<dbReference type="GO" id="GO:0006508">
    <property type="term" value="P:proteolysis"/>
    <property type="evidence" value="ECO:0007669"/>
    <property type="project" value="UniProtKB-KW"/>
</dbReference>
<keyword evidence="7" id="KW-1185">Reference proteome</keyword>
<feature type="transmembrane region" description="Helical" evidence="3">
    <location>
        <begin position="362"/>
        <end position="382"/>
    </location>
</feature>
<reference evidence="6" key="3">
    <citation type="submission" date="2015-04" db="UniProtKB">
        <authorList>
            <consortium name="EnsemblPlants"/>
        </authorList>
    </citation>
    <scope>IDENTIFICATION</scope>
</reference>
<accession>A0A0D9XJ77</accession>
<organism evidence="6 7">
    <name type="scientific">Leersia perrieri</name>
    <dbReference type="NCBI Taxonomy" id="77586"/>
    <lineage>
        <taxon>Eukaryota</taxon>
        <taxon>Viridiplantae</taxon>
        <taxon>Streptophyta</taxon>
        <taxon>Embryophyta</taxon>
        <taxon>Tracheophyta</taxon>
        <taxon>Spermatophyta</taxon>
        <taxon>Magnoliopsida</taxon>
        <taxon>Liliopsida</taxon>
        <taxon>Poales</taxon>
        <taxon>Poaceae</taxon>
        <taxon>BOP clade</taxon>
        <taxon>Oryzoideae</taxon>
        <taxon>Oryzeae</taxon>
        <taxon>Oryzinae</taxon>
        <taxon>Leersia</taxon>
    </lineage>
</organism>
<evidence type="ECO:0000313" key="7">
    <source>
        <dbReference type="Proteomes" id="UP000032180"/>
    </source>
</evidence>
<dbReference type="eggNOG" id="ENOG502R49Q">
    <property type="taxonomic scope" value="Eukaryota"/>
</dbReference>
<sequence>MAKISALVILLLFLFLSVATESSTVRSPVAAVETNDDEEEERAIHVKNLERIREIVSGFPDRLEKILDKFFPSQDGKDTLLQGNVSLSKFAGDGERVVVFSGEDDTVYACTPGVKSGSSRGGGKYAIIGLGRGSIIANSSRKFSYLISNDLRRSFVWLGDDAAAPAGQRGQKTTTAAATTKLIPVANISPDMFPSLYYINITGINVGEGELTGNAAAAATAILTTTMPFTFLNPSLFDDLKQYLRTTAAAREVTSSDIDGQLCYPKGTKLPAITLSFASGAGAAMMKVEAERYSYEKSDGVVCLSILRSPLRGGFSVFGSMIQAGRRVAYDLDGGTVTFDSEAAAAHSPQLTSPASSRSSSAAMSAPVVFLISSALMPLLLANIM</sequence>
<reference evidence="7" key="2">
    <citation type="submission" date="2013-12" db="EMBL/GenBank/DDBJ databases">
        <authorList>
            <person name="Yu Y."/>
            <person name="Lee S."/>
            <person name="de Baynast K."/>
            <person name="Wissotski M."/>
            <person name="Liu L."/>
            <person name="Talag J."/>
            <person name="Goicoechea J."/>
            <person name="Angelova A."/>
            <person name="Jetty R."/>
            <person name="Kudrna D."/>
            <person name="Golser W."/>
            <person name="Rivera L."/>
            <person name="Zhang J."/>
            <person name="Wing R."/>
        </authorList>
    </citation>
    <scope>NUCLEOTIDE SEQUENCE</scope>
</reference>
<keyword evidence="1" id="KW-0645">Protease</keyword>
<dbReference type="PANTHER" id="PTHR47967:SF68">
    <property type="entry name" value="OS07G0533000 PROTEIN"/>
    <property type="match status" value="1"/>
</dbReference>
<dbReference type="Proteomes" id="UP000032180">
    <property type="component" value="Chromosome 10"/>
</dbReference>
<keyword evidence="4" id="KW-0732">Signal</keyword>
<dbReference type="Gramene" id="LPERR10G05840.1">
    <property type="protein sequence ID" value="LPERR10G05840.1"/>
    <property type="gene ID" value="LPERR10G05840"/>
</dbReference>
<evidence type="ECO:0000256" key="4">
    <source>
        <dbReference type="SAM" id="SignalP"/>
    </source>
</evidence>
<dbReference type="Pfam" id="PF14541">
    <property type="entry name" value="TAXi_C"/>
    <property type="match status" value="1"/>
</dbReference>
<dbReference type="InterPro" id="IPR051708">
    <property type="entry name" value="Plant_Aspart_Prot_A1"/>
</dbReference>
<dbReference type="STRING" id="77586.A0A0D9XJ77"/>
<keyword evidence="3" id="KW-0472">Membrane</keyword>
<dbReference type="Gene3D" id="2.40.70.10">
    <property type="entry name" value="Acid Proteases"/>
    <property type="match status" value="1"/>
</dbReference>
<proteinExistence type="predicted"/>
<evidence type="ECO:0000259" key="5">
    <source>
        <dbReference type="Pfam" id="PF14541"/>
    </source>
</evidence>
<evidence type="ECO:0000256" key="2">
    <source>
        <dbReference type="ARBA" id="ARBA00022801"/>
    </source>
</evidence>
<dbReference type="AlphaFoldDB" id="A0A0D9XJ77"/>
<dbReference type="HOGENOM" id="CLU_718366_0_0_1"/>
<keyword evidence="3" id="KW-0812">Transmembrane</keyword>
<feature type="domain" description="Xylanase inhibitor C-terminal" evidence="5">
    <location>
        <begin position="197"/>
        <end position="340"/>
    </location>
</feature>
<name>A0A0D9XJ77_9ORYZ</name>
<dbReference type="GO" id="GO:0005576">
    <property type="term" value="C:extracellular region"/>
    <property type="evidence" value="ECO:0007669"/>
    <property type="project" value="TreeGrafter"/>
</dbReference>
<evidence type="ECO:0000256" key="3">
    <source>
        <dbReference type="SAM" id="Phobius"/>
    </source>
</evidence>
<protein>
    <recommendedName>
        <fullName evidence="5">Xylanase inhibitor C-terminal domain-containing protein</fullName>
    </recommendedName>
</protein>
<dbReference type="InterPro" id="IPR021109">
    <property type="entry name" value="Peptidase_aspartic_dom_sf"/>
</dbReference>
<dbReference type="GO" id="GO:0008233">
    <property type="term" value="F:peptidase activity"/>
    <property type="evidence" value="ECO:0007669"/>
    <property type="project" value="UniProtKB-KW"/>
</dbReference>
<dbReference type="InterPro" id="IPR032799">
    <property type="entry name" value="TAXi_C"/>
</dbReference>
<reference evidence="6 7" key="1">
    <citation type="submission" date="2012-08" db="EMBL/GenBank/DDBJ databases">
        <title>Oryza genome evolution.</title>
        <authorList>
            <person name="Wing R.A."/>
        </authorList>
    </citation>
    <scope>NUCLEOTIDE SEQUENCE</scope>
</reference>
<dbReference type="SUPFAM" id="SSF50630">
    <property type="entry name" value="Acid proteases"/>
    <property type="match status" value="1"/>
</dbReference>
<feature type="chain" id="PRO_5002349971" description="Xylanase inhibitor C-terminal domain-containing protein" evidence="4">
    <location>
        <begin position="23"/>
        <end position="385"/>
    </location>
</feature>
<dbReference type="PANTHER" id="PTHR47967">
    <property type="entry name" value="OS07G0603500 PROTEIN-RELATED"/>
    <property type="match status" value="1"/>
</dbReference>
<feature type="signal peptide" evidence="4">
    <location>
        <begin position="1"/>
        <end position="22"/>
    </location>
</feature>
<keyword evidence="2" id="KW-0378">Hydrolase</keyword>
<dbReference type="EnsemblPlants" id="LPERR10G05840.1">
    <property type="protein sequence ID" value="LPERR10G05840.1"/>
    <property type="gene ID" value="LPERR10G05840"/>
</dbReference>
<evidence type="ECO:0000256" key="1">
    <source>
        <dbReference type="ARBA" id="ARBA00022670"/>
    </source>
</evidence>